<name>A0ABN7WLR0_GIGMA</name>
<sequence>IAHAIKRYIRIGCDFTKGANIEEAIENLSGTSVACIEPNRNQNDIEPNSELLKPSPTFFEPSTPKTTWTMPTPKLLSSKKTNKELLSINDKLAKMSDTTR</sequence>
<dbReference type="Proteomes" id="UP000789901">
    <property type="component" value="Unassembled WGS sequence"/>
</dbReference>
<organism evidence="2 3">
    <name type="scientific">Gigaspora margarita</name>
    <dbReference type="NCBI Taxonomy" id="4874"/>
    <lineage>
        <taxon>Eukaryota</taxon>
        <taxon>Fungi</taxon>
        <taxon>Fungi incertae sedis</taxon>
        <taxon>Mucoromycota</taxon>
        <taxon>Glomeromycotina</taxon>
        <taxon>Glomeromycetes</taxon>
        <taxon>Diversisporales</taxon>
        <taxon>Gigasporaceae</taxon>
        <taxon>Gigaspora</taxon>
    </lineage>
</organism>
<dbReference type="EMBL" id="CAJVQB010051351">
    <property type="protein sequence ID" value="CAG8835385.1"/>
    <property type="molecule type" value="Genomic_DNA"/>
</dbReference>
<proteinExistence type="predicted"/>
<evidence type="ECO:0000256" key="1">
    <source>
        <dbReference type="SAM" id="MobiDB-lite"/>
    </source>
</evidence>
<feature type="region of interest" description="Disordered" evidence="1">
    <location>
        <begin position="39"/>
        <end position="74"/>
    </location>
</feature>
<protein>
    <submittedName>
        <fullName evidence="2">37356_t:CDS:1</fullName>
    </submittedName>
</protein>
<keyword evidence="3" id="KW-1185">Reference proteome</keyword>
<feature type="non-terminal residue" evidence="2">
    <location>
        <position position="1"/>
    </location>
</feature>
<accession>A0ABN7WLR0</accession>
<gene>
    <name evidence="2" type="ORF">GMARGA_LOCUS32543</name>
</gene>
<comment type="caution">
    <text evidence="2">The sequence shown here is derived from an EMBL/GenBank/DDBJ whole genome shotgun (WGS) entry which is preliminary data.</text>
</comment>
<evidence type="ECO:0000313" key="2">
    <source>
        <dbReference type="EMBL" id="CAG8835385.1"/>
    </source>
</evidence>
<feature type="non-terminal residue" evidence="2">
    <location>
        <position position="100"/>
    </location>
</feature>
<reference evidence="2 3" key="1">
    <citation type="submission" date="2021-06" db="EMBL/GenBank/DDBJ databases">
        <authorList>
            <person name="Kallberg Y."/>
            <person name="Tangrot J."/>
            <person name="Rosling A."/>
        </authorList>
    </citation>
    <scope>NUCLEOTIDE SEQUENCE [LARGE SCALE GENOMIC DNA]</scope>
    <source>
        <strain evidence="2 3">120-4 pot B 10/14</strain>
    </source>
</reference>
<feature type="compositionally biased region" description="Low complexity" evidence="1">
    <location>
        <begin position="61"/>
        <end position="73"/>
    </location>
</feature>
<evidence type="ECO:0000313" key="3">
    <source>
        <dbReference type="Proteomes" id="UP000789901"/>
    </source>
</evidence>